<dbReference type="Proteomes" id="UP000533476">
    <property type="component" value="Unassembled WGS sequence"/>
</dbReference>
<evidence type="ECO:0000259" key="8">
    <source>
        <dbReference type="PROSITE" id="PS50850"/>
    </source>
</evidence>
<accession>A0A7Y0L737</accession>
<evidence type="ECO:0000313" key="9">
    <source>
        <dbReference type="EMBL" id="NMP24522.1"/>
    </source>
</evidence>
<feature type="transmembrane region" description="Helical" evidence="7">
    <location>
        <begin position="328"/>
        <end position="350"/>
    </location>
</feature>
<dbReference type="PANTHER" id="PTHR43124">
    <property type="entry name" value="PURINE EFFLUX PUMP PBUE"/>
    <property type="match status" value="1"/>
</dbReference>
<protein>
    <submittedName>
        <fullName evidence="9">MFS transporter</fullName>
    </submittedName>
</protein>
<feature type="transmembrane region" description="Helical" evidence="7">
    <location>
        <begin position="100"/>
        <end position="124"/>
    </location>
</feature>
<keyword evidence="6 7" id="KW-0472">Membrane</keyword>
<dbReference type="PROSITE" id="PS50850">
    <property type="entry name" value="MFS"/>
    <property type="match status" value="1"/>
</dbReference>
<feature type="domain" description="Major facilitator superfamily (MFS) profile" evidence="8">
    <location>
        <begin position="9"/>
        <end position="385"/>
    </location>
</feature>
<feature type="transmembrane region" description="Helical" evidence="7">
    <location>
        <begin position="47"/>
        <end position="68"/>
    </location>
</feature>
<dbReference type="Gene3D" id="1.20.1250.20">
    <property type="entry name" value="MFS general substrate transporter like domains"/>
    <property type="match status" value="2"/>
</dbReference>
<keyword evidence="2" id="KW-0813">Transport</keyword>
<feature type="transmembrane region" description="Helical" evidence="7">
    <location>
        <begin position="236"/>
        <end position="259"/>
    </location>
</feature>
<gene>
    <name evidence="9" type="ORF">HIJ39_19585</name>
</gene>
<dbReference type="EMBL" id="JABBVZ010000117">
    <property type="protein sequence ID" value="NMP24522.1"/>
    <property type="molecule type" value="Genomic_DNA"/>
</dbReference>
<feature type="transmembrane region" description="Helical" evidence="7">
    <location>
        <begin position="136"/>
        <end position="158"/>
    </location>
</feature>
<dbReference type="PANTHER" id="PTHR43124:SF3">
    <property type="entry name" value="CHLORAMPHENICOL EFFLUX PUMP RV0191"/>
    <property type="match status" value="1"/>
</dbReference>
<evidence type="ECO:0000256" key="6">
    <source>
        <dbReference type="ARBA" id="ARBA00023136"/>
    </source>
</evidence>
<dbReference type="GO" id="GO:0022857">
    <property type="term" value="F:transmembrane transporter activity"/>
    <property type="evidence" value="ECO:0007669"/>
    <property type="project" value="InterPro"/>
</dbReference>
<evidence type="ECO:0000256" key="3">
    <source>
        <dbReference type="ARBA" id="ARBA00022475"/>
    </source>
</evidence>
<keyword evidence="10" id="KW-1185">Reference proteome</keyword>
<feature type="transmembrane region" description="Helical" evidence="7">
    <location>
        <begin position="294"/>
        <end position="316"/>
    </location>
</feature>
<proteinExistence type="predicted"/>
<evidence type="ECO:0000256" key="1">
    <source>
        <dbReference type="ARBA" id="ARBA00004651"/>
    </source>
</evidence>
<sequence>MVRDSATSIVAASYAAGLAGTMAEFAVPPVMPVLRQHFHSSDALDSLLMGAFALAAMASALAAGRLANRWGVNRVALGGLMGLALGMALGWASFSGDTMAGFLAARLLAGCGFGLISVAAPAKISQQVEGAKMARALAIWATWVPVGSLIMFLLGPHLVGPAHILPLTVAEWGMEGLAAVLLVQTSNPRPSARLSPEAASTPWVLPMIFVAGAFAFFTAQQFALSTWLSTWLTRDFFVTLSTSGLVGAAASVVGALGNLAGGPFVGARPKVWPFLASGTVMTGLWLLLGVRALALAIVFTLLLNLVGGLIPTVVFAAPRLVSEHDGTVAPAMAFVIVGENLGIVVGPLLFSIMMAGNHFARGFQGLAILGAAMTLALALFFRQTRRLGQLGGRSA</sequence>
<keyword evidence="5 7" id="KW-1133">Transmembrane helix</keyword>
<comment type="caution">
    <text evidence="9">The sequence shown here is derived from an EMBL/GenBank/DDBJ whole genome shotgun (WGS) entry which is preliminary data.</text>
</comment>
<organism evidence="9 10">
    <name type="scientific">Sulfobacillus harzensis</name>
    <dbReference type="NCBI Taxonomy" id="2729629"/>
    <lineage>
        <taxon>Bacteria</taxon>
        <taxon>Bacillati</taxon>
        <taxon>Bacillota</taxon>
        <taxon>Clostridia</taxon>
        <taxon>Eubacteriales</taxon>
        <taxon>Clostridiales Family XVII. Incertae Sedis</taxon>
        <taxon>Sulfobacillus</taxon>
    </lineage>
</organism>
<evidence type="ECO:0000256" key="2">
    <source>
        <dbReference type="ARBA" id="ARBA00022448"/>
    </source>
</evidence>
<dbReference type="RefSeq" id="WP_169102708.1">
    <property type="nucleotide sequence ID" value="NZ_JABBVZ010000117.1"/>
</dbReference>
<evidence type="ECO:0000313" key="10">
    <source>
        <dbReference type="Proteomes" id="UP000533476"/>
    </source>
</evidence>
<feature type="transmembrane region" description="Helical" evidence="7">
    <location>
        <begin position="362"/>
        <end position="381"/>
    </location>
</feature>
<feature type="transmembrane region" description="Helical" evidence="7">
    <location>
        <begin position="203"/>
        <end position="224"/>
    </location>
</feature>
<dbReference type="SUPFAM" id="SSF103473">
    <property type="entry name" value="MFS general substrate transporter"/>
    <property type="match status" value="1"/>
</dbReference>
<name>A0A7Y0L737_9FIRM</name>
<dbReference type="AlphaFoldDB" id="A0A7Y0L737"/>
<dbReference type="Pfam" id="PF07690">
    <property type="entry name" value="MFS_1"/>
    <property type="match status" value="1"/>
</dbReference>
<dbReference type="GO" id="GO:0005886">
    <property type="term" value="C:plasma membrane"/>
    <property type="evidence" value="ECO:0007669"/>
    <property type="project" value="UniProtKB-SubCell"/>
</dbReference>
<dbReference type="InterPro" id="IPR011701">
    <property type="entry name" value="MFS"/>
</dbReference>
<dbReference type="InterPro" id="IPR050189">
    <property type="entry name" value="MFS_Efflux_Transporters"/>
</dbReference>
<evidence type="ECO:0000256" key="4">
    <source>
        <dbReference type="ARBA" id="ARBA00022692"/>
    </source>
</evidence>
<dbReference type="InterPro" id="IPR036259">
    <property type="entry name" value="MFS_trans_sf"/>
</dbReference>
<evidence type="ECO:0000256" key="7">
    <source>
        <dbReference type="SAM" id="Phobius"/>
    </source>
</evidence>
<comment type="subcellular location">
    <subcellularLocation>
        <location evidence="1">Cell membrane</location>
        <topology evidence="1">Multi-pass membrane protein</topology>
    </subcellularLocation>
</comment>
<reference evidence="9 10" key="1">
    <citation type="submission" date="2020-04" db="EMBL/GenBank/DDBJ databases">
        <authorList>
            <person name="Zhang R."/>
            <person name="Schippers A."/>
        </authorList>
    </citation>
    <scope>NUCLEOTIDE SEQUENCE [LARGE SCALE GENOMIC DNA]</scope>
    <source>
        <strain evidence="9 10">DSM 109850</strain>
    </source>
</reference>
<keyword evidence="4 7" id="KW-0812">Transmembrane</keyword>
<feature type="transmembrane region" description="Helical" evidence="7">
    <location>
        <begin position="271"/>
        <end position="288"/>
    </location>
</feature>
<evidence type="ECO:0000256" key="5">
    <source>
        <dbReference type="ARBA" id="ARBA00022989"/>
    </source>
</evidence>
<dbReference type="InterPro" id="IPR020846">
    <property type="entry name" value="MFS_dom"/>
</dbReference>
<feature type="transmembrane region" description="Helical" evidence="7">
    <location>
        <begin position="75"/>
        <end position="94"/>
    </location>
</feature>
<keyword evidence="3" id="KW-1003">Cell membrane</keyword>